<evidence type="ECO:0000259" key="6">
    <source>
        <dbReference type="Pfam" id="PF00728"/>
    </source>
</evidence>
<dbReference type="InterPro" id="IPR015883">
    <property type="entry name" value="Glyco_hydro_20_cat"/>
</dbReference>
<evidence type="ECO:0000313" key="7">
    <source>
        <dbReference type="EMBL" id="KAF0983068.1"/>
    </source>
</evidence>
<dbReference type="EMBL" id="VFQX01000007">
    <property type="protein sequence ID" value="KAF0983068.1"/>
    <property type="molecule type" value="Genomic_DNA"/>
</dbReference>
<protein>
    <recommendedName>
        <fullName evidence="3">beta-N-acetylhexosaminidase</fullName>
        <ecNumber evidence="3">3.2.1.52</ecNumber>
    </recommendedName>
</protein>
<dbReference type="OrthoDB" id="428480at2759"/>
<evidence type="ECO:0000256" key="5">
    <source>
        <dbReference type="PIRSR" id="PIRSR625705-1"/>
    </source>
</evidence>
<dbReference type="GeneID" id="68118261"/>
<dbReference type="InterPro" id="IPR025705">
    <property type="entry name" value="Beta_hexosaminidase_sua/sub"/>
</dbReference>
<keyword evidence="4" id="KW-0378">Hydrolase</keyword>
<dbReference type="Gene3D" id="3.20.20.80">
    <property type="entry name" value="Glycosidases"/>
    <property type="match status" value="1"/>
</dbReference>
<dbReference type="EC" id="3.2.1.52" evidence="3"/>
<dbReference type="InterPro" id="IPR017853">
    <property type="entry name" value="GH"/>
</dbReference>
<dbReference type="AlphaFoldDB" id="A0A6A5CBX0"/>
<gene>
    <name evidence="7" type="ORF">FDP41_011046</name>
</gene>
<evidence type="ECO:0000313" key="8">
    <source>
        <dbReference type="Proteomes" id="UP000444721"/>
    </source>
</evidence>
<dbReference type="GO" id="GO:0005975">
    <property type="term" value="P:carbohydrate metabolic process"/>
    <property type="evidence" value="ECO:0007669"/>
    <property type="project" value="InterPro"/>
</dbReference>
<feature type="domain" description="Glycoside hydrolase family 20 catalytic" evidence="6">
    <location>
        <begin position="36"/>
        <end position="364"/>
    </location>
</feature>
<dbReference type="RefSeq" id="XP_044567781.1">
    <property type="nucleotide sequence ID" value="XM_044701412.1"/>
</dbReference>
<comment type="similarity">
    <text evidence="2">Belongs to the glycosyl hydrolase 20 family.</text>
</comment>
<dbReference type="PANTHER" id="PTHR22600:SF57">
    <property type="entry name" value="BETA-N-ACETYLHEXOSAMINIDASE"/>
    <property type="match status" value="1"/>
</dbReference>
<reference evidence="7 8" key="1">
    <citation type="journal article" date="2019" name="Sci. Rep.">
        <title>Nanopore sequencing improves the draft genome of the human pathogenic amoeba Naegleria fowleri.</title>
        <authorList>
            <person name="Liechti N."/>
            <person name="Schurch N."/>
            <person name="Bruggmann R."/>
            <person name="Wittwer M."/>
        </authorList>
    </citation>
    <scope>NUCLEOTIDE SEQUENCE [LARGE SCALE GENOMIC DNA]</scope>
    <source>
        <strain evidence="7 8">ATCC 30894</strain>
    </source>
</reference>
<evidence type="ECO:0000256" key="3">
    <source>
        <dbReference type="ARBA" id="ARBA00012663"/>
    </source>
</evidence>
<dbReference type="Pfam" id="PF00728">
    <property type="entry name" value="Glyco_hydro_20"/>
    <property type="match status" value="1"/>
</dbReference>
<sequence length="712" mass="82629">MNDIPILELEQQTEVDDYSKKSLLQGYELVMDLNIQDQAWRIEISSFPKLTEIGAWRKLRKDEQDLVVGNDKLYGGFYSTSDISFLVEYCHSKGILIVPEIELPGHSSAAVIAYPEWLTCEDSESGVKIFTPEMTPPNEWGIFNDVYCAGKESTFQFLETVLDQVIQLFPHSPIIHIGGDEVPESASWMHCSKCQQLAKRNEEYSCKIEEISLFKQQQLYSYFIHRIYTFLQSKGKCMVGWDEVFMSNSTGRKDNMSSKDNLIIQSWRGTEGAQRAIQNQIHTILSPTSHCYFDYGIEIIPLKKVLSFNPFKLCELDMKHVDETTAAFILGGECNCWTERMQTKEKLQQMIFPRVLAMSEALWCEASWMKQEDISKDGHYYVFLDRCQRHYGTILKHLRIGKECYPLECFVDEKNQDVIHLVKVDDQDEKQEIYFFIPGITNEYVKYENISPQSILHSHANRGEVQLYTQVIRNSLIYGMKQVFHLVFHNALFCQVRAIIELNDNGSRCDYDSYVLETTNKNRYSGDTMLGLRTLVNGVRGDPLCFHSKEWIGFEGTPRVEIICSKWRTELSSLSRLSIGCLHKPRSWIFMPKKISFYYESTYDQETTNQDSEKWIFLGEISCWDPSFIQEHLQVTPEMLRDEEQTFRFDFVLSNIHPTSCSECLTRRSGGNNIHSIKVVVESYHHATTPTWHHSQGGKPSWFFLDQIIVNS</sequence>
<organism evidence="7 8">
    <name type="scientific">Naegleria fowleri</name>
    <name type="common">Brain eating amoeba</name>
    <dbReference type="NCBI Taxonomy" id="5763"/>
    <lineage>
        <taxon>Eukaryota</taxon>
        <taxon>Discoba</taxon>
        <taxon>Heterolobosea</taxon>
        <taxon>Tetramitia</taxon>
        <taxon>Eutetramitia</taxon>
        <taxon>Vahlkampfiidae</taxon>
        <taxon>Naegleria</taxon>
    </lineage>
</organism>
<dbReference type="VEuPathDB" id="AmoebaDB:NfTy_016620"/>
<proteinExistence type="inferred from homology"/>
<dbReference type="Proteomes" id="UP000444721">
    <property type="component" value="Unassembled WGS sequence"/>
</dbReference>
<dbReference type="GO" id="GO:0030203">
    <property type="term" value="P:glycosaminoglycan metabolic process"/>
    <property type="evidence" value="ECO:0007669"/>
    <property type="project" value="TreeGrafter"/>
</dbReference>
<evidence type="ECO:0000256" key="1">
    <source>
        <dbReference type="ARBA" id="ARBA00001231"/>
    </source>
</evidence>
<accession>A0A6A5CBX0</accession>
<evidence type="ECO:0000256" key="2">
    <source>
        <dbReference type="ARBA" id="ARBA00006285"/>
    </source>
</evidence>
<dbReference type="SUPFAM" id="SSF51445">
    <property type="entry name" value="(Trans)glycosidases"/>
    <property type="match status" value="1"/>
</dbReference>
<comment type="catalytic activity">
    <reaction evidence="1">
        <text>Hydrolysis of terminal non-reducing N-acetyl-D-hexosamine residues in N-acetyl-beta-D-hexosaminides.</text>
        <dbReference type="EC" id="3.2.1.52"/>
    </reaction>
</comment>
<dbReference type="VEuPathDB" id="AmoebaDB:NF0091830"/>
<keyword evidence="8" id="KW-1185">Reference proteome</keyword>
<comment type="caution">
    <text evidence="7">The sequence shown here is derived from an EMBL/GenBank/DDBJ whole genome shotgun (WGS) entry which is preliminary data.</text>
</comment>
<dbReference type="VEuPathDB" id="AmoebaDB:FDP41_011046"/>
<feature type="active site" description="Proton donor" evidence="5">
    <location>
        <position position="181"/>
    </location>
</feature>
<evidence type="ECO:0000256" key="4">
    <source>
        <dbReference type="ARBA" id="ARBA00022801"/>
    </source>
</evidence>
<dbReference type="GO" id="GO:0016020">
    <property type="term" value="C:membrane"/>
    <property type="evidence" value="ECO:0007669"/>
    <property type="project" value="TreeGrafter"/>
</dbReference>
<dbReference type="PRINTS" id="PR00738">
    <property type="entry name" value="GLHYDRLASE20"/>
</dbReference>
<dbReference type="GO" id="GO:0004563">
    <property type="term" value="F:beta-N-acetylhexosaminidase activity"/>
    <property type="evidence" value="ECO:0007669"/>
    <property type="project" value="UniProtKB-EC"/>
</dbReference>
<name>A0A6A5CBX0_NAEFO</name>
<dbReference type="PANTHER" id="PTHR22600">
    <property type="entry name" value="BETA-HEXOSAMINIDASE"/>
    <property type="match status" value="1"/>
</dbReference>